<feature type="region of interest" description="Disordered" evidence="1">
    <location>
        <begin position="337"/>
        <end position="387"/>
    </location>
</feature>
<feature type="compositionally biased region" description="Polar residues" evidence="1">
    <location>
        <begin position="35"/>
        <end position="59"/>
    </location>
</feature>
<dbReference type="PROSITE" id="PS51781">
    <property type="entry name" value="SH3B"/>
    <property type="match status" value="1"/>
</dbReference>
<feature type="transmembrane region" description="Helical" evidence="2">
    <location>
        <begin position="310"/>
        <end position="331"/>
    </location>
</feature>
<evidence type="ECO:0000313" key="6">
    <source>
        <dbReference type="Proteomes" id="UP000223709"/>
    </source>
</evidence>
<dbReference type="AlphaFoldDB" id="A0A291T9V5"/>
<keyword evidence="2" id="KW-1133">Transmembrane helix</keyword>
<keyword evidence="2" id="KW-0812">Transmembrane</keyword>
<dbReference type="PANTHER" id="PTHR34408">
    <property type="entry name" value="FAMILY PROTEIN, PUTATIVE-RELATED"/>
    <property type="match status" value="1"/>
</dbReference>
<evidence type="ECO:0000256" key="3">
    <source>
        <dbReference type="SAM" id="SignalP"/>
    </source>
</evidence>
<name>A0A291T9V5_9FIRM</name>
<feature type="signal peptide" evidence="3">
    <location>
        <begin position="1"/>
        <end position="24"/>
    </location>
</feature>
<feature type="region of interest" description="Disordered" evidence="1">
    <location>
        <begin position="270"/>
        <end position="307"/>
    </location>
</feature>
<evidence type="ECO:0000256" key="2">
    <source>
        <dbReference type="SAM" id="Phobius"/>
    </source>
</evidence>
<sequence>MKKMMAMLLASVMAAGTFTTTAFAYTGDDVQKNTPVSTAAQETDAAESTNAGKTDNTDSIEIDPNMQVLPDGYEVSTDADGNLIVTVGGKEYNIGSEKSQKQTGTVVPGITSLHFRSGPGMDQEIIGYLHSGDTVEIVEKCGDWYKVNFNGKTGYAHGKYLNVTDSAKDSSMFSEDALKLFLDLMQSGMSSEDETKSSAALTPEGNMTLVDDIGEEEDKSSQQFITLVTKAGNTFYLIIDRDKDGNQNVHFLNMVDEADLLALMDEEEAAKYREKEPEVTEPAETEKPQETEPAPEEQKTESEQKKSSPLPMIMLLLFVIGAAGVGGYLYIKMKGVKPASKKNQPDPDADYHDEDEDTLQLPEDDGDEDEEVDVNEDYEAESDDEPV</sequence>
<protein>
    <submittedName>
        <fullName evidence="5">Ligand-binding protein SH3</fullName>
    </submittedName>
</protein>
<organism evidence="5 6">
    <name type="scientific">Faecalibacterium prausnitzii</name>
    <dbReference type="NCBI Taxonomy" id="853"/>
    <lineage>
        <taxon>Bacteria</taxon>
        <taxon>Bacillati</taxon>
        <taxon>Bacillota</taxon>
        <taxon>Clostridia</taxon>
        <taxon>Eubacteriales</taxon>
        <taxon>Oscillospiraceae</taxon>
        <taxon>Faecalibacterium</taxon>
    </lineage>
</organism>
<keyword evidence="2" id="KW-0472">Membrane</keyword>
<dbReference type="InterPro" id="IPR052354">
    <property type="entry name" value="Cell_Wall_Dynamics_Protein"/>
</dbReference>
<gene>
    <name evidence="5" type="ORF">CRH10_06195</name>
</gene>
<feature type="compositionally biased region" description="Acidic residues" evidence="1">
    <location>
        <begin position="347"/>
        <end position="387"/>
    </location>
</feature>
<evidence type="ECO:0000313" key="5">
    <source>
        <dbReference type="EMBL" id="ATL89909.1"/>
    </source>
</evidence>
<dbReference type="SMART" id="SM00287">
    <property type="entry name" value="SH3b"/>
    <property type="match status" value="1"/>
</dbReference>
<dbReference type="Pfam" id="PF14283">
    <property type="entry name" value="CD1107-like"/>
    <property type="match status" value="1"/>
</dbReference>
<evidence type="ECO:0000259" key="4">
    <source>
        <dbReference type="PROSITE" id="PS51781"/>
    </source>
</evidence>
<dbReference type="InterPro" id="IPR003646">
    <property type="entry name" value="SH3-like_bac-type"/>
</dbReference>
<dbReference type="SUPFAM" id="SSF50044">
    <property type="entry name" value="SH3-domain"/>
    <property type="match status" value="1"/>
</dbReference>
<dbReference type="PANTHER" id="PTHR34408:SF1">
    <property type="entry name" value="GLYCOSYL HYDROLASE FAMILY 19 DOMAIN-CONTAINING PROTEIN HI_1415"/>
    <property type="match status" value="1"/>
</dbReference>
<feature type="domain" description="SH3b" evidence="4">
    <location>
        <begin position="101"/>
        <end position="165"/>
    </location>
</feature>
<dbReference type="InterPro" id="IPR025376">
    <property type="entry name" value="CD1107-like_dom"/>
</dbReference>
<accession>A0A291T9V5</accession>
<feature type="compositionally biased region" description="Basic and acidic residues" evidence="1">
    <location>
        <begin position="270"/>
        <end position="306"/>
    </location>
</feature>
<evidence type="ECO:0000256" key="1">
    <source>
        <dbReference type="SAM" id="MobiDB-lite"/>
    </source>
</evidence>
<keyword evidence="3" id="KW-0732">Signal</keyword>
<dbReference type="Pfam" id="PF08239">
    <property type="entry name" value="SH3_3"/>
    <property type="match status" value="1"/>
</dbReference>
<dbReference type="Proteomes" id="UP000223709">
    <property type="component" value="Chromosome"/>
</dbReference>
<dbReference type="InterPro" id="IPR036028">
    <property type="entry name" value="SH3-like_dom_sf"/>
</dbReference>
<dbReference type="Gene3D" id="2.30.30.40">
    <property type="entry name" value="SH3 Domains"/>
    <property type="match status" value="1"/>
</dbReference>
<feature type="chain" id="PRO_5012968338" evidence="3">
    <location>
        <begin position="25"/>
        <end position="387"/>
    </location>
</feature>
<reference evidence="5 6" key="1">
    <citation type="submission" date="2017-10" db="EMBL/GenBank/DDBJ databases">
        <title>Complete Genome Sequence of Faecalibacterium prausnitzii isolated from the gut of healthy adult Indian.</title>
        <authorList>
            <person name="Bag S."/>
            <person name="Ghosh T.S."/>
            <person name="Das B."/>
        </authorList>
    </citation>
    <scope>NUCLEOTIDE SEQUENCE [LARGE SCALE GENOMIC DNA]</scope>
    <source>
        <strain evidence="5 6">Indica</strain>
    </source>
</reference>
<dbReference type="EMBL" id="CP023819">
    <property type="protein sequence ID" value="ATL89909.1"/>
    <property type="molecule type" value="Genomic_DNA"/>
</dbReference>
<feature type="region of interest" description="Disordered" evidence="1">
    <location>
        <begin position="35"/>
        <end position="62"/>
    </location>
</feature>
<proteinExistence type="predicted"/>
<dbReference type="RefSeq" id="WP_098923460.1">
    <property type="nucleotide sequence ID" value="NZ_CP023819.1"/>
</dbReference>